<dbReference type="InterPro" id="IPR036179">
    <property type="entry name" value="Ig-like_dom_sf"/>
</dbReference>
<organism evidence="8 9">
    <name type="scientific">Mytilus edulis</name>
    <name type="common">Blue mussel</name>
    <dbReference type="NCBI Taxonomy" id="6550"/>
    <lineage>
        <taxon>Eukaryota</taxon>
        <taxon>Metazoa</taxon>
        <taxon>Spiralia</taxon>
        <taxon>Lophotrochozoa</taxon>
        <taxon>Mollusca</taxon>
        <taxon>Bivalvia</taxon>
        <taxon>Autobranchia</taxon>
        <taxon>Pteriomorphia</taxon>
        <taxon>Mytilida</taxon>
        <taxon>Mytiloidea</taxon>
        <taxon>Mytilidae</taxon>
        <taxon>Mytilinae</taxon>
        <taxon>Mytilus</taxon>
    </lineage>
</organism>
<dbReference type="SUPFAM" id="SSF48726">
    <property type="entry name" value="Immunoglobulin"/>
    <property type="match status" value="2"/>
</dbReference>
<evidence type="ECO:0000256" key="6">
    <source>
        <dbReference type="SAM" id="SignalP"/>
    </source>
</evidence>
<dbReference type="PANTHER" id="PTHR11640:SF31">
    <property type="entry name" value="IRREGULAR CHIASM C-ROUGHEST PROTEIN-RELATED"/>
    <property type="match status" value="1"/>
</dbReference>
<dbReference type="GO" id="GO:0050839">
    <property type="term" value="F:cell adhesion molecule binding"/>
    <property type="evidence" value="ECO:0007669"/>
    <property type="project" value="TreeGrafter"/>
</dbReference>
<keyword evidence="9" id="KW-1185">Reference proteome</keyword>
<feature type="chain" id="PRO_5035786288" description="Ig-like domain-containing protein" evidence="6">
    <location>
        <begin position="19"/>
        <end position="197"/>
    </location>
</feature>
<evidence type="ECO:0000256" key="5">
    <source>
        <dbReference type="ARBA" id="ARBA00023319"/>
    </source>
</evidence>
<evidence type="ECO:0000256" key="4">
    <source>
        <dbReference type="ARBA" id="ARBA00023180"/>
    </source>
</evidence>
<evidence type="ECO:0000313" key="8">
    <source>
        <dbReference type="EMBL" id="CAG2254511.1"/>
    </source>
</evidence>
<dbReference type="InterPro" id="IPR003599">
    <property type="entry name" value="Ig_sub"/>
</dbReference>
<keyword evidence="4" id="KW-0325">Glycoprotein</keyword>
<evidence type="ECO:0000256" key="2">
    <source>
        <dbReference type="ARBA" id="ARBA00023136"/>
    </source>
</evidence>
<feature type="signal peptide" evidence="6">
    <location>
        <begin position="1"/>
        <end position="18"/>
    </location>
</feature>
<dbReference type="AlphaFoldDB" id="A0A8S3VA05"/>
<keyword evidence="3" id="KW-1015">Disulfide bond</keyword>
<evidence type="ECO:0000256" key="1">
    <source>
        <dbReference type="ARBA" id="ARBA00004479"/>
    </source>
</evidence>
<evidence type="ECO:0000256" key="3">
    <source>
        <dbReference type="ARBA" id="ARBA00023157"/>
    </source>
</evidence>
<evidence type="ECO:0000259" key="7">
    <source>
        <dbReference type="PROSITE" id="PS50835"/>
    </source>
</evidence>
<dbReference type="GO" id="GO:0005911">
    <property type="term" value="C:cell-cell junction"/>
    <property type="evidence" value="ECO:0007669"/>
    <property type="project" value="TreeGrafter"/>
</dbReference>
<dbReference type="SMART" id="SM00409">
    <property type="entry name" value="IG"/>
    <property type="match status" value="2"/>
</dbReference>
<dbReference type="InterPro" id="IPR007110">
    <property type="entry name" value="Ig-like_dom"/>
</dbReference>
<comment type="caution">
    <text evidence="8">The sequence shown here is derived from an EMBL/GenBank/DDBJ whole genome shotgun (WGS) entry which is preliminary data.</text>
</comment>
<dbReference type="Pfam" id="PF13927">
    <property type="entry name" value="Ig_3"/>
    <property type="match status" value="1"/>
</dbReference>
<feature type="domain" description="Ig-like" evidence="7">
    <location>
        <begin position="24"/>
        <end position="110"/>
    </location>
</feature>
<dbReference type="Proteomes" id="UP000683360">
    <property type="component" value="Unassembled WGS sequence"/>
</dbReference>
<dbReference type="GO" id="GO:0005886">
    <property type="term" value="C:plasma membrane"/>
    <property type="evidence" value="ECO:0007669"/>
    <property type="project" value="TreeGrafter"/>
</dbReference>
<dbReference type="PANTHER" id="PTHR11640">
    <property type="entry name" value="NEPHRIN"/>
    <property type="match status" value="1"/>
</dbReference>
<protein>
    <recommendedName>
        <fullName evidence="7">Ig-like domain-containing protein</fullName>
    </recommendedName>
</protein>
<reference evidence="8" key="1">
    <citation type="submission" date="2021-03" db="EMBL/GenBank/DDBJ databases">
        <authorList>
            <person name="Bekaert M."/>
        </authorList>
    </citation>
    <scope>NUCLEOTIDE SEQUENCE</scope>
</reference>
<feature type="domain" description="Ig-like" evidence="7">
    <location>
        <begin position="117"/>
        <end position="195"/>
    </location>
</feature>
<accession>A0A8S3VA05</accession>
<sequence length="197" mass="22185">MLPKAMSVLINAALSSTGLLWIAPNSILVTGIRNDNIVHFVEGQIVHLECKSDLGTPKGTLRWENETKTVLLVNSSDNVILTLKTNRLHHLKYFRCVVDNGFFELSREVQFKLLLVPRVTIQPSGNKEVNESEDLRILCKNDNDSPGDIFTWTFEGRILIEQQPILWLLSITKHDSGQYICKVSNDAGDGRASVNLW</sequence>
<evidence type="ECO:0000313" key="9">
    <source>
        <dbReference type="Proteomes" id="UP000683360"/>
    </source>
</evidence>
<dbReference type="GO" id="GO:0098609">
    <property type="term" value="P:cell-cell adhesion"/>
    <property type="evidence" value="ECO:0007669"/>
    <property type="project" value="TreeGrafter"/>
</dbReference>
<proteinExistence type="predicted"/>
<keyword evidence="5" id="KW-0393">Immunoglobulin domain</keyword>
<dbReference type="PROSITE" id="PS50835">
    <property type="entry name" value="IG_LIKE"/>
    <property type="match status" value="2"/>
</dbReference>
<gene>
    <name evidence="8" type="ORF">MEDL_65997</name>
</gene>
<dbReference type="InterPro" id="IPR051275">
    <property type="entry name" value="Cell_adhesion_signaling"/>
</dbReference>
<keyword evidence="2" id="KW-0472">Membrane</keyword>
<dbReference type="OrthoDB" id="10028801at2759"/>
<name>A0A8S3VA05_MYTED</name>
<dbReference type="InterPro" id="IPR013783">
    <property type="entry name" value="Ig-like_fold"/>
</dbReference>
<dbReference type="EMBL" id="CAJPWZ010003246">
    <property type="protein sequence ID" value="CAG2254511.1"/>
    <property type="molecule type" value="Genomic_DNA"/>
</dbReference>
<dbReference type="Gene3D" id="2.60.40.10">
    <property type="entry name" value="Immunoglobulins"/>
    <property type="match status" value="2"/>
</dbReference>
<keyword evidence="6" id="KW-0732">Signal</keyword>
<comment type="subcellular location">
    <subcellularLocation>
        <location evidence="1">Membrane</location>
        <topology evidence="1">Single-pass type I membrane protein</topology>
    </subcellularLocation>
</comment>